<evidence type="ECO:0000259" key="3">
    <source>
        <dbReference type="Pfam" id="PF13439"/>
    </source>
</evidence>
<feature type="domain" description="Glycosyltransferase subfamily 4-like N-terminal" evidence="3">
    <location>
        <begin position="349"/>
        <end position="518"/>
    </location>
</feature>
<dbReference type="Gene3D" id="3.60.21.10">
    <property type="match status" value="1"/>
</dbReference>
<dbReference type="Gene3D" id="3.40.50.2000">
    <property type="entry name" value="Glycogen Phosphorylase B"/>
    <property type="match status" value="2"/>
</dbReference>
<dbReference type="STRING" id="1121950.SAMN02745243_00269"/>
<gene>
    <name evidence="4" type="ORF">SAMN02745243_00269</name>
</gene>
<keyword evidence="1" id="KW-1133">Transmembrane helix</keyword>
<dbReference type="Pfam" id="PF00534">
    <property type="entry name" value="Glycos_transf_1"/>
    <property type="match status" value="1"/>
</dbReference>
<dbReference type="InterPro" id="IPR001296">
    <property type="entry name" value="Glyco_trans_1"/>
</dbReference>
<organism evidence="4 5">
    <name type="scientific">Hespellia stercorisuis DSM 15480</name>
    <dbReference type="NCBI Taxonomy" id="1121950"/>
    <lineage>
        <taxon>Bacteria</taxon>
        <taxon>Bacillati</taxon>
        <taxon>Bacillota</taxon>
        <taxon>Clostridia</taxon>
        <taxon>Lachnospirales</taxon>
        <taxon>Lachnospiraceae</taxon>
        <taxon>Hespellia</taxon>
    </lineage>
</organism>
<dbReference type="PANTHER" id="PTHR45947:SF3">
    <property type="entry name" value="SULFOQUINOVOSYL TRANSFERASE SQD2"/>
    <property type="match status" value="1"/>
</dbReference>
<feature type="transmembrane region" description="Helical" evidence="1">
    <location>
        <begin position="288"/>
        <end position="310"/>
    </location>
</feature>
<name>A0A1M6I892_9FIRM</name>
<dbReference type="InterPro" id="IPR028098">
    <property type="entry name" value="Glyco_trans_4-like_N"/>
</dbReference>
<evidence type="ECO:0000313" key="4">
    <source>
        <dbReference type="EMBL" id="SHJ30662.1"/>
    </source>
</evidence>
<dbReference type="InterPro" id="IPR029052">
    <property type="entry name" value="Metallo-depent_PP-like"/>
</dbReference>
<feature type="domain" description="Glycosyl transferase family 1" evidence="2">
    <location>
        <begin position="538"/>
        <end position="696"/>
    </location>
</feature>
<dbReference type="Pfam" id="PF13439">
    <property type="entry name" value="Glyco_transf_4"/>
    <property type="match status" value="1"/>
</dbReference>
<dbReference type="SUPFAM" id="SSF53756">
    <property type="entry name" value="UDP-Glycosyltransferase/glycogen phosphorylase"/>
    <property type="match status" value="1"/>
</dbReference>
<reference evidence="4 5" key="1">
    <citation type="submission" date="2016-11" db="EMBL/GenBank/DDBJ databases">
        <authorList>
            <person name="Jaros S."/>
            <person name="Januszkiewicz K."/>
            <person name="Wedrychowicz H."/>
        </authorList>
    </citation>
    <scope>NUCLEOTIDE SEQUENCE [LARGE SCALE GENOMIC DNA]</scope>
    <source>
        <strain evidence="4 5">DSM 15480</strain>
    </source>
</reference>
<keyword evidence="1" id="KW-0812">Transmembrane</keyword>
<proteinExistence type="predicted"/>
<dbReference type="InterPro" id="IPR050194">
    <property type="entry name" value="Glycosyltransferase_grp1"/>
</dbReference>
<dbReference type="EMBL" id="FQZY01000006">
    <property type="protein sequence ID" value="SHJ30662.1"/>
    <property type="molecule type" value="Genomic_DNA"/>
</dbReference>
<sequence length="728" mass="82959">MNKKMLKWMIGITIIFLLLGISYKIYLILHEKDFVESNYQNIKKMDSSEQGEEYAFAVIGSAKNSFDVFQQEIIHDINADTQIDFVISTGDAVMDGAEDKYRILNHSLHTLNVPALIGIGKNEISDSGYMRFYRHFGPFYFSFSYGKDYFIFLDTTGTTSYNLQEGWLKGELAKAREYNHTFVVMDDGPLEKKGDKGFGDTVVKYLSEYEVTSVFYNGDNYMDQEELGVAYHSSGKAGGIADSKSYGYLKVSVKDDTVTVGTKKVISKYNSAVTRTIAGIWFAVRSVIYIQLVNILLVMAGLLLLCLILYRKMSKSTDYYKNFNAADTEIRKDRKLTIAMFTNNYFPFVGGVPISIMRLASALRKNGNKVIIFAPAYPEEDESEQDVVRCRLIHYRKSGKFQFAIANIYDSKIAREFERYPFDLVHVHHPFWMGKEGLRLAKKVGIPVVLTYHTRLEMYSENLPFGKLFFKNILSHKMIKRFAQQCDGIIAPTISAKDYLENVGVSRQKLVVPTGIELRKFQNIDTAVIHRLRNRFVKSEELLMCSVFRLSPEKNADFLIEGLQLVKDKAKVGFKCIIIGDGPARENIQELIRQKGMTEEILLLGKIPPEDMAQYYLAADLFVFSSQSETQGMVLLEAMAGKCPVVCVRSSGTDDAVINNYNGYKTAANLQEWADKIVELMESNSLREQMSKNAEKYAVKFSIENTSERIETFYRRLISLKKNQTKES</sequence>
<dbReference type="Proteomes" id="UP000184301">
    <property type="component" value="Unassembled WGS sequence"/>
</dbReference>
<dbReference type="PANTHER" id="PTHR45947">
    <property type="entry name" value="SULFOQUINOVOSYL TRANSFERASE SQD2"/>
    <property type="match status" value="1"/>
</dbReference>
<dbReference type="RefSeq" id="WP_084533869.1">
    <property type="nucleotide sequence ID" value="NZ_FQZY01000006.1"/>
</dbReference>
<protein>
    <submittedName>
        <fullName evidence="4">Glycosyltransferase involved in cell wall bisynthesis</fullName>
    </submittedName>
</protein>
<dbReference type="AlphaFoldDB" id="A0A1M6I892"/>
<keyword evidence="4" id="KW-0808">Transferase</keyword>
<accession>A0A1M6I892</accession>
<dbReference type="GO" id="GO:0016757">
    <property type="term" value="F:glycosyltransferase activity"/>
    <property type="evidence" value="ECO:0007669"/>
    <property type="project" value="InterPro"/>
</dbReference>
<evidence type="ECO:0000259" key="2">
    <source>
        <dbReference type="Pfam" id="PF00534"/>
    </source>
</evidence>
<dbReference type="OrthoDB" id="9802525at2"/>
<evidence type="ECO:0000256" key="1">
    <source>
        <dbReference type="SAM" id="Phobius"/>
    </source>
</evidence>
<keyword evidence="1" id="KW-0472">Membrane</keyword>
<evidence type="ECO:0000313" key="5">
    <source>
        <dbReference type="Proteomes" id="UP000184301"/>
    </source>
</evidence>
<keyword evidence="5" id="KW-1185">Reference proteome</keyword>
<dbReference type="SUPFAM" id="SSF56300">
    <property type="entry name" value="Metallo-dependent phosphatases"/>
    <property type="match status" value="1"/>
</dbReference>